<keyword evidence="2" id="KW-0472">Membrane</keyword>
<comment type="caution">
    <text evidence="3">The sequence shown here is derived from an EMBL/GenBank/DDBJ whole genome shotgun (WGS) entry which is preliminary data.</text>
</comment>
<accession>A0A0M2H351</accession>
<dbReference type="PATRIC" id="fig|92835.4.peg.2976"/>
<feature type="region of interest" description="Disordered" evidence="1">
    <location>
        <begin position="104"/>
        <end position="148"/>
    </location>
</feature>
<gene>
    <name evidence="3" type="ORF">RS81_02948</name>
</gene>
<keyword evidence="4" id="KW-1185">Reference proteome</keyword>
<dbReference type="STRING" id="92835.RS81_02948"/>
<dbReference type="AlphaFoldDB" id="A0A0M2H351"/>
<reference evidence="3 4" key="1">
    <citation type="submission" date="2015-02" db="EMBL/GenBank/DDBJ databases">
        <title>Draft genome sequences of ten Microbacterium spp. with emphasis on heavy metal contaminated environments.</title>
        <authorList>
            <person name="Corretto E."/>
        </authorList>
    </citation>
    <scope>NUCLEOTIDE SEQUENCE [LARGE SCALE GENOMIC DNA]</scope>
    <source>
        <strain evidence="3 4">DSM 12510</strain>
    </source>
</reference>
<name>A0A0M2H351_9MICO</name>
<feature type="compositionally biased region" description="Low complexity" evidence="1">
    <location>
        <begin position="116"/>
        <end position="135"/>
    </location>
</feature>
<dbReference type="OrthoDB" id="3267178at2"/>
<dbReference type="InterPro" id="IPR003849">
    <property type="entry name" value="Preprotein_translocase_YajC"/>
</dbReference>
<dbReference type="Pfam" id="PF02699">
    <property type="entry name" value="YajC"/>
    <property type="match status" value="1"/>
</dbReference>
<dbReference type="Proteomes" id="UP000033956">
    <property type="component" value="Unassembled WGS sequence"/>
</dbReference>
<evidence type="ECO:0000256" key="1">
    <source>
        <dbReference type="SAM" id="MobiDB-lite"/>
    </source>
</evidence>
<organism evidence="3 4">
    <name type="scientific">Microbacterium terrae</name>
    <dbReference type="NCBI Taxonomy" id="69369"/>
    <lineage>
        <taxon>Bacteria</taxon>
        <taxon>Bacillati</taxon>
        <taxon>Actinomycetota</taxon>
        <taxon>Actinomycetes</taxon>
        <taxon>Micrococcales</taxon>
        <taxon>Microbacteriaceae</taxon>
        <taxon>Microbacterium</taxon>
    </lineage>
</organism>
<keyword evidence="2" id="KW-0812">Transmembrane</keyword>
<sequence length="148" mass="15876">MDFATFFQQYGLILLLVALLIFMFWSSRRRMQKQKVEQEERARQTVPGAEVLLQGGLYGTIVAYDPENLDQPAVVEIAPGVDIKVHSQAILRVVTPTAAVEAEPALDGSHDDLPAEEPVAASADDAVVADAPATDADGDSETGTKPQA</sequence>
<dbReference type="EMBL" id="JYIZ01000056">
    <property type="protein sequence ID" value="KJL37952.1"/>
    <property type="molecule type" value="Genomic_DNA"/>
</dbReference>
<dbReference type="RefSeq" id="WP_045276864.1">
    <property type="nucleotide sequence ID" value="NZ_BAAAUP010000014.1"/>
</dbReference>
<dbReference type="SMART" id="SM01323">
    <property type="entry name" value="YajC"/>
    <property type="match status" value="1"/>
</dbReference>
<keyword evidence="2" id="KW-1133">Transmembrane helix</keyword>
<proteinExistence type="predicted"/>
<feature type="transmembrane region" description="Helical" evidence="2">
    <location>
        <begin position="6"/>
        <end position="25"/>
    </location>
</feature>
<evidence type="ECO:0000313" key="3">
    <source>
        <dbReference type="EMBL" id="KJL37952.1"/>
    </source>
</evidence>
<protein>
    <submittedName>
        <fullName evidence="3">Preprotein translocase subunit YajC</fullName>
    </submittedName>
</protein>
<evidence type="ECO:0000313" key="4">
    <source>
        <dbReference type="Proteomes" id="UP000033956"/>
    </source>
</evidence>
<evidence type="ECO:0000256" key="2">
    <source>
        <dbReference type="SAM" id="Phobius"/>
    </source>
</evidence>